<dbReference type="AlphaFoldDB" id="A0A9P7B724"/>
<feature type="compositionally biased region" description="Acidic residues" evidence="1">
    <location>
        <begin position="44"/>
        <end position="55"/>
    </location>
</feature>
<keyword evidence="4" id="KW-1185">Reference proteome</keyword>
<feature type="compositionally biased region" description="Basic and acidic residues" evidence="1">
    <location>
        <begin position="553"/>
        <end position="576"/>
    </location>
</feature>
<evidence type="ECO:0000313" key="4">
    <source>
        <dbReference type="Proteomes" id="UP000777482"/>
    </source>
</evidence>
<evidence type="ECO:0000313" key="3">
    <source>
        <dbReference type="EMBL" id="KAG0663510.1"/>
    </source>
</evidence>
<feature type="compositionally biased region" description="Acidic residues" evidence="1">
    <location>
        <begin position="122"/>
        <end position="137"/>
    </location>
</feature>
<gene>
    <name evidence="3" type="ORF">C6P46_002406</name>
</gene>
<feature type="region of interest" description="Disordered" evidence="1">
    <location>
        <begin position="420"/>
        <end position="639"/>
    </location>
</feature>
<feature type="compositionally biased region" description="Basic and acidic residues" evidence="1">
    <location>
        <begin position="613"/>
        <end position="639"/>
    </location>
</feature>
<feature type="region of interest" description="Disordered" evidence="1">
    <location>
        <begin position="1"/>
        <end position="72"/>
    </location>
</feature>
<feature type="region of interest" description="Disordered" evidence="1">
    <location>
        <begin position="101"/>
        <end position="194"/>
    </location>
</feature>
<dbReference type="InterPro" id="IPR009730">
    <property type="entry name" value="MFAP1_C"/>
</dbReference>
<comment type="caution">
    <text evidence="3">The sequence shown here is derived from an EMBL/GenBank/DDBJ whole genome shotgun (WGS) entry which is preliminary data.</text>
</comment>
<dbReference type="PANTHER" id="PTHR15327">
    <property type="entry name" value="MICROFIBRIL-ASSOCIATED PROTEIN"/>
    <property type="match status" value="1"/>
</dbReference>
<protein>
    <recommendedName>
        <fullName evidence="2">Micro-fibrillar-associated protein 1 C-terminal domain-containing protein</fullName>
    </recommendedName>
</protein>
<feature type="compositionally biased region" description="Low complexity" evidence="1">
    <location>
        <begin position="61"/>
        <end position="72"/>
    </location>
</feature>
<feature type="compositionally biased region" description="Basic and acidic residues" evidence="1">
    <location>
        <begin position="525"/>
        <end position="543"/>
    </location>
</feature>
<feature type="compositionally biased region" description="Basic and acidic residues" evidence="1">
    <location>
        <begin position="591"/>
        <end position="605"/>
    </location>
</feature>
<name>A0A9P7B724_RHOMI</name>
<feature type="compositionally biased region" description="Acidic residues" evidence="1">
    <location>
        <begin position="26"/>
        <end position="37"/>
    </location>
</feature>
<proteinExistence type="predicted"/>
<dbReference type="Pfam" id="PF06991">
    <property type="entry name" value="MFAP1"/>
    <property type="match status" value="1"/>
</dbReference>
<sequence>MPPKLTQPLRPAARYRPGKAPVPVADDSDYSDQEEQEAQGTAADDGDDDDDDDQQVTEFRTTTTAGKPKGTAALNVALKQVEVDQTGKVKVGGRDEILILAFAETDSEEEQEDKAPAKPESSEYETDSEEESDEEEEPLKPIYKPVFVSKADRQDSPPRRNRDTIAERQKELDPEALEAKREEEDRKRREEAKALVADSIVREIASKEAQEVHPDVDDTDGLDPEGEFEAWKLRELTRLKRDREARYALEKIREEVEARRALPEELRIKEDTERAEKSRKEKQRGQQAFLQKYHHKGVFHQDMEILKKHDYTAPTESTITDVSSLPAVMQKRNFGKAHQTKYTHLAAEDTSRQSGGWGRPGGTGGSGSGSGAGAGAGCFVCGGPHVRLVRFPSTSLSCSPRPILIFSGLGDDLGTQLKRDCPQLAEGGGGGDLSSSSRGGAGGPTVSGANAGARVGDSGWGARRPPPSAREDDRSAAAAGAPPPGGGGRRGGIGFDRGGRDRDRDGGVDDRHRHRRPYDDDDDSRDWRDRGGRRDSRDRDRSRSRSPPRHRRRYDDDGGGIDERRREPPPRAAYDRRRSRSRSPPPLPASDARRRGYDRDRDEPGRGGGGRGGDGDRDRRRRDDRPAERERDDKRRRLD</sequence>
<dbReference type="OrthoDB" id="1111734at2759"/>
<feature type="compositionally biased region" description="Basic and acidic residues" evidence="1">
    <location>
        <begin position="150"/>
        <end position="193"/>
    </location>
</feature>
<dbReference type="EMBL" id="PUHQ01000019">
    <property type="protein sequence ID" value="KAG0663510.1"/>
    <property type="molecule type" value="Genomic_DNA"/>
</dbReference>
<feature type="region of interest" description="Disordered" evidence="1">
    <location>
        <begin position="206"/>
        <end position="225"/>
    </location>
</feature>
<accession>A0A9P7B724</accession>
<feature type="compositionally biased region" description="Gly residues" evidence="1">
    <location>
        <begin position="486"/>
        <end position="496"/>
    </location>
</feature>
<feature type="region of interest" description="Disordered" evidence="1">
    <location>
        <begin position="345"/>
        <end position="369"/>
    </location>
</feature>
<organism evidence="3 4">
    <name type="scientific">Rhodotorula mucilaginosa</name>
    <name type="common">Yeast</name>
    <name type="synonym">Rhodotorula rubra</name>
    <dbReference type="NCBI Taxonomy" id="5537"/>
    <lineage>
        <taxon>Eukaryota</taxon>
        <taxon>Fungi</taxon>
        <taxon>Dikarya</taxon>
        <taxon>Basidiomycota</taxon>
        <taxon>Pucciniomycotina</taxon>
        <taxon>Microbotryomycetes</taxon>
        <taxon>Sporidiobolales</taxon>
        <taxon>Sporidiobolaceae</taxon>
        <taxon>Rhodotorula</taxon>
    </lineage>
</organism>
<feature type="domain" description="Micro-fibrillar-associated protein 1 C-terminal" evidence="2">
    <location>
        <begin position="132"/>
        <end position="350"/>
    </location>
</feature>
<feature type="compositionally biased region" description="Basic and acidic residues" evidence="1">
    <location>
        <begin position="206"/>
        <end position="216"/>
    </location>
</feature>
<evidence type="ECO:0000259" key="2">
    <source>
        <dbReference type="Pfam" id="PF06991"/>
    </source>
</evidence>
<dbReference type="Proteomes" id="UP000777482">
    <property type="component" value="Unassembled WGS sequence"/>
</dbReference>
<reference evidence="3 4" key="1">
    <citation type="submission" date="2020-11" db="EMBL/GenBank/DDBJ databases">
        <title>Kefir isolates.</title>
        <authorList>
            <person name="Marcisauskas S."/>
            <person name="Kim Y."/>
            <person name="Blasche S."/>
        </authorList>
    </citation>
    <scope>NUCLEOTIDE SEQUENCE [LARGE SCALE GENOMIC DNA]</scope>
    <source>
        <strain evidence="3 4">KR</strain>
    </source>
</reference>
<evidence type="ECO:0000256" key="1">
    <source>
        <dbReference type="SAM" id="MobiDB-lite"/>
    </source>
</evidence>
<feature type="compositionally biased region" description="Basic and acidic residues" evidence="1">
    <location>
        <begin position="497"/>
        <end position="511"/>
    </location>
</feature>
<dbReference type="InterPro" id="IPR033194">
    <property type="entry name" value="MFAP1"/>
</dbReference>
<feature type="compositionally biased region" description="Gly residues" evidence="1">
    <location>
        <begin position="355"/>
        <end position="369"/>
    </location>
</feature>